<reference evidence="3 4" key="1">
    <citation type="submission" date="2014-04" db="EMBL/GenBank/DDBJ databases">
        <authorList>
            <consortium name="DOE Joint Genome Institute"/>
            <person name="Kuo A."/>
            <person name="Gay G."/>
            <person name="Dore J."/>
            <person name="Kohler A."/>
            <person name="Nagy L.G."/>
            <person name="Floudas D."/>
            <person name="Copeland A."/>
            <person name="Barry K.W."/>
            <person name="Cichocki N."/>
            <person name="Veneault-Fourrey C."/>
            <person name="LaButti K."/>
            <person name="Lindquist E.A."/>
            <person name="Lipzen A."/>
            <person name="Lundell T."/>
            <person name="Morin E."/>
            <person name="Murat C."/>
            <person name="Sun H."/>
            <person name="Tunlid A."/>
            <person name="Henrissat B."/>
            <person name="Grigoriev I.V."/>
            <person name="Hibbett D.S."/>
            <person name="Martin F."/>
            <person name="Nordberg H.P."/>
            <person name="Cantor M.N."/>
            <person name="Hua S.X."/>
        </authorList>
    </citation>
    <scope>NUCLEOTIDE SEQUENCE [LARGE SCALE GENOMIC DNA]</scope>
    <source>
        <strain evidence="4">h7</strain>
    </source>
</reference>
<evidence type="ECO:0000313" key="3">
    <source>
        <dbReference type="EMBL" id="KIM42566.1"/>
    </source>
</evidence>
<evidence type="ECO:0000256" key="1">
    <source>
        <dbReference type="SAM" id="MobiDB-lite"/>
    </source>
</evidence>
<accession>A0A0C3CG30</accession>
<dbReference type="OrthoDB" id="3153758at2759"/>
<keyword evidence="2" id="KW-0472">Membrane</keyword>
<reference evidence="4" key="2">
    <citation type="submission" date="2015-01" db="EMBL/GenBank/DDBJ databases">
        <title>Evolutionary Origins and Diversification of the Mycorrhizal Mutualists.</title>
        <authorList>
            <consortium name="DOE Joint Genome Institute"/>
            <consortium name="Mycorrhizal Genomics Consortium"/>
            <person name="Kohler A."/>
            <person name="Kuo A."/>
            <person name="Nagy L.G."/>
            <person name="Floudas D."/>
            <person name="Copeland A."/>
            <person name="Barry K.W."/>
            <person name="Cichocki N."/>
            <person name="Veneault-Fourrey C."/>
            <person name="LaButti K."/>
            <person name="Lindquist E.A."/>
            <person name="Lipzen A."/>
            <person name="Lundell T."/>
            <person name="Morin E."/>
            <person name="Murat C."/>
            <person name="Riley R."/>
            <person name="Ohm R."/>
            <person name="Sun H."/>
            <person name="Tunlid A."/>
            <person name="Henrissat B."/>
            <person name="Grigoriev I.V."/>
            <person name="Hibbett D.S."/>
            <person name="Martin F."/>
        </authorList>
    </citation>
    <scope>NUCLEOTIDE SEQUENCE [LARGE SCALE GENOMIC DNA]</scope>
    <source>
        <strain evidence="4">h7</strain>
    </source>
</reference>
<organism evidence="3 4">
    <name type="scientific">Hebeloma cylindrosporum</name>
    <dbReference type="NCBI Taxonomy" id="76867"/>
    <lineage>
        <taxon>Eukaryota</taxon>
        <taxon>Fungi</taxon>
        <taxon>Dikarya</taxon>
        <taxon>Basidiomycota</taxon>
        <taxon>Agaricomycotina</taxon>
        <taxon>Agaricomycetes</taxon>
        <taxon>Agaricomycetidae</taxon>
        <taxon>Agaricales</taxon>
        <taxon>Agaricineae</taxon>
        <taxon>Hymenogastraceae</taxon>
        <taxon>Hebeloma</taxon>
    </lineage>
</organism>
<dbReference type="AlphaFoldDB" id="A0A0C3CG30"/>
<feature type="region of interest" description="Disordered" evidence="1">
    <location>
        <begin position="1"/>
        <end position="24"/>
    </location>
</feature>
<name>A0A0C3CG30_HEBCY</name>
<evidence type="ECO:0000256" key="2">
    <source>
        <dbReference type="SAM" id="Phobius"/>
    </source>
</evidence>
<evidence type="ECO:0000313" key="4">
    <source>
        <dbReference type="Proteomes" id="UP000053424"/>
    </source>
</evidence>
<gene>
    <name evidence="3" type="ORF">M413DRAFT_120050</name>
</gene>
<keyword evidence="2" id="KW-1133">Transmembrane helix</keyword>
<dbReference type="Proteomes" id="UP000053424">
    <property type="component" value="Unassembled WGS sequence"/>
</dbReference>
<feature type="transmembrane region" description="Helical" evidence="2">
    <location>
        <begin position="33"/>
        <end position="57"/>
    </location>
</feature>
<keyword evidence="4" id="KW-1185">Reference proteome</keyword>
<sequence length="238" mass="26171">MGFKAPYQRQSINHDESRSRHLQPSPATARYRAMVLLILLLTIGLVAVLPTAFLLGIPMSLQVVGSSGGFHYKGIENFSADNVWVGMKAGEHCLRYANRQYTARISQVRGGDSAVKACKETPLEIHGKVLFTDFCQDLGFWRGVWGFWVVGFGERECETEWGEFTDLGCIDRPGLLETSARRIESVLENLQPGSNWQIMCATTPANIDGHYYGGPAQCLNLGSSGVHGAWDISDASCP</sequence>
<keyword evidence="2" id="KW-0812">Transmembrane</keyword>
<dbReference type="EMBL" id="KN831777">
    <property type="protein sequence ID" value="KIM42566.1"/>
    <property type="molecule type" value="Genomic_DNA"/>
</dbReference>
<dbReference type="HOGENOM" id="CLU_1165947_0_0_1"/>
<protein>
    <submittedName>
        <fullName evidence="3">Uncharacterized protein</fullName>
    </submittedName>
</protein>
<dbReference type="STRING" id="686832.A0A0C3CG30"/>
<proteinExistence type="predicted"/>